<dbReference type="EMBL" id="CACRXK020001381">
    <property type="protein sequence ID" value="CAB3988788.1"/>
    <property type="molecule type" value="Genomic_DNA"/>
</dbReference>
<evidence type="ECO:0000313" key="2">
    <source>
        <dbReference type="Proteomes" id="UP001152795"/>
    </source>
</evidence>
<proteinExistence type="predicted"/>
<evidence type="ECO:0000313" key="1">
    <source>
        <dbReference type="EMBL" id="CAB3988788.1"/>
    </source>
</evidence>
<gene>
    <name evidence="1" type="ORF">PACLA_8A086979</name>
</gene>
<keyword evidence="2" id="KW-1185">Reference proteome</keyword>
<dbReference type="AlphaFoldDB" id="A0A6S7G9Z7"/>
<reference evidence="1" key="1">
    <citation type="submission" date="2020-04" db="EMBL/GenBank/DDBJ databases">
        <authorList>
            <person name="Alioto T."/>
            <person name="Alioto T."/>
            <person name="Gomez Garrido J."/>
        </authorList>
    </citation>
    <scope>NUCLEOTIDE SEQUENCE</scope>
    <source>
        <strain evidence="1">A484AB</strain>
    </source>
</reference>
<accession>A0A6S7G9Z7</accession>
<protein>
    <submittedName>
        <fullName evidence="1">Uncharacterized protein</fullName>
    </submittedName>
</protein>
<dbReference type="Proteomes" id="UP001152795">
    <property type="component" value="Unassembled WGS sequence"/>
</dbReference>
<organism evidence="1 2">
    <name type="scientific">Paramuricea clavata</name>
    <name type="common">Red gorgonian</name>
    <name type="synonym">Violescent sea-whip</name>
    <dbReference type="NCBI Taxonomy" id="317549"/>
    <lineage>
        <taxon>Eukaryota</taxon>
        <taxon>Metazoa</taxon>
        <taxon>Cnidaria</taxon>
        <taxon>Anthozoa</taxon>
        <taxon>Octocorallia</taxon>
        <taxon>Malacalcyonacea</taxon>
        <taxon>Plexauridae</taxon>
        <taxon>Paramuricea</taxon>
    </lineage>
</organism>
<name>A0A6S7G9Z7_PARCT</name>
<sequence length="394" mass="44761">MADLWEVGNPVSSLIKRLIKRANRFHTMFGSGHGHEKYKGMTDALNLKVLETVTFATTRFFSLSFDQWKKIYESYKGLIQTYRRCREDCDDDEDETRYQVRGEDLAVDFCGMLDILQPVVSLMIRAQVLAKHWQEINAGRLGNNEDEQEPGTFQSLSVPNITKEFYNMFDLEKAFTHLCNFTVKNRKLIMSREHKIEWEIDGVEEFNSFFKVVCNLPHVRSSDSLLMLLPQNSVIVFKRLKDTLENIVWFGLGNRVDLFVDLKGNSVPEFKESHLVSIIALDSESLDQVFSLEFALGVVVKAKLQEDNLIASFYNNNIIFESLGKEMCISLDVALAAGGCEAIVEGFYGVVTAHKKSGGQGNDVLVERAIVDWSIPDPIICPKTMTEIGNLYPL</sequence>
<comment type="caution">
    <text evidence="1">The sequence shown here is derived from an EMBL/GenBank/DDBJ whole genome shotgun (WGS) entry which is preliminary data.</text>
</comment>